<evidence type="ECO:0000313" key="2">
    <source>
        <dbReference type="EMBL" id="KAA6439525.1"/>
    </source>
</evidence>
<dbReference type="EMBL" id="VBSN01000038">
    <property type="protein sequence ID" value="KAA6439525.1"/>
    <property type="molecule type" value="Genomic_DNA"/>
</dbReference>
<keyword evidence="3" id="KW-1185">Reference proteome</keyword>
<dbReference type="PANTHER" id="PTHR40660:SF1">
    <property type="entry name" value="5'-PHOSPHATE OXIDASE PUTATIVE DOMAIN-CONTAINING PROTEIN-RELATED"/>
    <property type="match status" value="1"/>
</dbReference>
<evidence type="ECO:0000259" key="1">
    <source>
        <dbReference type="Pfam" id="PF01243"/>
    </source>
</evidence>
<organism evidence="2 3">
    <name type="scientific">Dyadobacter flavalbus</name>
    <dbReference type="NCBI Taxonomy" id="2579942"/>
    <lineage>
        <taxon>Bacteria</taxon>
        <taxon>Pseudomonadati</taxon>
        <taxon>Bacteroidota</taxon>
        <taxon>Cytophagia</taxon>
        <taxon>Cytophagales</taxon>
        <taxon>Spirosomataceae</taxon>
        <taxon>Dyadobacter</taxon>
    </lineage>
</organism>
<dbReference type="Gene3D" id="2.30.110.10">
    <property type="entry name" value="Electron Transport, Fmn-binding Protein, Chain A"/>
    <property type="match status" value="1"/>
</dbReference>
<gene>
    <name evidence="2" type="ORF">FEM33_13730</name>
</gene>
<comment type="caution">
    <text evidence="2">The sequence shown here is derived from an EMBL/GenBank/DDBJ whole genome shotgun (WGS) entry which is preliminary data.</text>
</comment>
<name>A0A5M8QTD3_9BACT</name>
<sequence length="152" mass="17026">MLTEIIQQSIAKSVLCWLATVSEDGMPNVSPKEIFSHYEGSIIIADVASPQTVRNIRTNNKVCISFIDILIQKGYQLKGTASLLDQSSPAYGNMEKVLLKITQGLFPFTTIIRINVEFAKPIIAPRYMLFPGTTEEEQYESALKTYGLNRHL</sequence>
<reference evidence="2 3" key="1">
    <citation type="submission" date="2019-05" db="EMBL/GenBank/DDBJ databases">
        <authorList>
            <person name="Qu J.-H."/>
        </authorList>
    </citation>
    <scope>NUCLEOTIDE SEQUENCE [LARGE SCALE GENOMIC DNA]</scope>
    <source>
        <strain evidence="2 3">NS28</strain>
    </source>
</reference>
<dbReference type="InterPro" id="IPR012349">
    <property type="entry name" value="Split_barrel_FMN-bd"/>
</dbReference>
<evidence type="ECO:0000313" key="3">
    <source>
        <dbReference type="Proteomes" id="UP000323994"/>
    </source>
</evidence>
<dbReference type="AlphaFoldDB" id="A0A5M8QTD3"/>
<dbReference type="OrthoDB" id="7867371at2"/>
<dbReference type="SUPFAM" id="SSF50475">
    <property type="entry name" value="FMN-binding split barrel"/>
    <property type="match status" value="1"/>
</dbReference>
<protein>
    <submittedName>
        <fullName evidence="2">Pyridoxamine 5'-phosphate oxidase family protein</fullName>
    </submittedName>
</protein>
<dbReference type="PANTHER" id="PTHR40660">
    <property type="entry name" value="5'-PHOSPHATE OXIDASE PUTATIVE DOMAIN-CONTAINING PROTEIN-RELATED"/>
    <property type="match status" value="1"/>
</dbReference>
<dbReference type="InterPro" id="IPR011576">
    <property type="entry name" value="Pyridox_Oxase_N"/>
</dbReference>
<dbReference type="Proteomes" id="UP000323994">
    <property type="component" value="Unassembled WGS sequence"/>
</dbReference>
<dbReference type="Pfam" id="PF01243">
    <property type="entry name" value="PNPOx_N"/>
    <property type="match status" value="1"/>
</dbReference>
<feature type="domain" description="Pyridoxamine 5'-phosphate oxidase N-terminal" evidence="1">
    <location>
        <begin position="3"/>
        <end position="92"/>
    </location>
</feature>
<proteinExistence type="predicted"/>
<accession>A0A5M8QTD3</accession>